<feature type="domain" description="Glycosyltransferase 2-like" evidence="1">
    <location>
        <begin position="10"/>
        <end position="124"/>
    </location>
</feature>
<accession>A0ABY5FWQ7</accession>
<dbReference type="Gene3D" id="1.25.40.10">
    <property type="entry name" value="Tetratricopeptide repeat domain"/>
    <property type="match status" value="1"/>
</dbReference>
<dbReference type="InterPro" id="IPR011990">
    <property type="entry name" value="TPR-like_helical_dom_sf"/>
</dbReference>
<evidence type="ECO:0000259" key="1">
    <source>
        <dbReference type="Pfam" id="PF00535"/>
    </source>
</evidence>
<reference evidence="2" key="1">
    <citation type="submission" date="2022-07" db="EMBL/GenBank/DDBJ databases">
        <title>Taxonomic analysis of Microcella humidisoli nov. sp., isolated from riverside soil.</title>
        <authorList>
            <person name="Molina K.M."/>
            <person name="Kim S.B."/>
        </authorList>
    </citation>
    <scope>NUCLEOTIDE SEQUENCE</scope>
    <source>
        <strain evidence="2">MMS21-STM10</strain>
    </source>
</reference>
<dbReference type="Proteomes" id="UP001060039">
    <property type="component" value="Chromosome"/>
</dbReference>
<dbReference type="InterPro" id="IPR001173">
    <property type="entry name" value="Glyco_trans_2-like"/>
</dbReference>
<evidence type="ECO:0000313" key="3">
    <source>
        <dbReference type="Proteomes" id="UP001060039"/>
    </source>
</evidence>
<sequence length="355" mass="39938">MTVPGLRLAMIVRDEAPIIQRAVASILPLIDSWRIIDTGSSDDTVALIETSLAGVAGELRRSPWFDFGHNRSELVDWATEGADWLLLLDADMIVDADDDLAEQLAAFSADAALVPVDGGVSYRMPYLVRGNRPWHYVGRTHEHLSSTTPYRTEWFDGLRITHVADGSSHQVKLERDVAMLGLDLLEHPDSSRTVFYLAQTYRDAGEHELALQQYRRRATMGGWAEEVFWSLYQAALIEEVTASPTATDAMIRAWDVRPERAEPLYRLARRHRLVRQHHAAWVFASAAAALELPDDTLFVDAEVYRWAAAFERADAAWRIGHRALARAEVERLLALDGIPAEHRDHLELMRSDLGA</sequence>
<organism evidence="2 3">
    <name type="scientific">Microcella humidisoli</name>
    <dbReference type="NCBI Taxonomy" id="2963406"/>
    <lineage>
        <taxon>Bacteria</taxon>
        <taxon>Bacillati</taxon>
        <taxon>Actinomycetota</taxon>
        <taxon>Actinomycetes</taxon>
        <taxon>Micrococcales</taxon>
        <taxon>Microbacteriaceae</taxon>
        <taxon>Microcella</taxon>
    </lineage>
</organism>
<keyword evidence="2" id="KW-0328">Glycosyltransferase</keyword>
<dbReference type="InterPro" id="IPR029044">
    <property type="entry name" value="Nucleotide-diphossugar_trans"/>
</dbReference>
<dbReference type="EMBL" id="CP101497">
    <property type="protein sequence ID" value="UTT62739.1"/>
    <property type="molecule type" value="Genomic_DNA"/>
</dbReference>
<keyword evidence="3" id="KW-1185">Reference proteome</keyword>
<dbReference type="SUPFAM" id="SSF53448">
    <property type="entry name" value="Nucleotide-diphospho-sugar transferases"/>
    <property type="match status" value="1"/>
</dbReference>
<protein>
    <submittedName>
        <fullName evidence="2">Glycosyltransferase</fullName>
        <ecNumber evidence="2">2.4.-.-</ecNumber>
    </submittedName>
</protein>
<dbReference type="Pfam" id="PF00535">
    <property type="entry name" value="Glycos_transf_2"/>
    <property type="match status" value="1"/>
</dbReference>
<proteinExistence type="predicted"/>
<keyword evidence="2" id="KW-0808">Transferase</keyword>
<dbReference type="GO" id="GO:0016757">
    <property type="term" value="F:glycosyltransferase activity"/>
    <property type="evidence" value="ECO:0007669"/>
    <property type="project" value="UniProtKB-KW"/>
</dbReference>
<dbReference type="RefSeq" id="WP_255159870.1">
    <property type="nucleotide sequence ID" value="NZ_CP101497.1"/>
</dbReference>
<gene>
    <name evidence="2" type="ORF">NNL39_01050</name>
</gene>
<name>A0ABY5FWQ7_9MICO</name>
<dbReference type="EC" id="2.4.-.-" evidence="2"/>
<dbReference type="Gene3D" id="3.90.550.10">
    <property type="entry name" value="Spore Coat Polysaccharide Biosynthesis Protein SpsA, Chain A"/>
    <property type="match status" value="1"/>
</dbReference>
<evidence type="ECO:0000313" key="2">
    <source>
        <dbReference type="EMBL" id="UTT62739.1"/>
    </source>
</evidence>